<dbReference type="Proteomes" id="UP000008136">
    <property type="component" value="Chromosome"/>
</dbReference>
<protein>
    <recommendedName>
        <fullName evidence="3">DUF1850 domain-containing protein</fullName>
    </recommendedName>
</protein>
<evidence type="ECO:0008006" key="3">
    <source>
        <dbReference type="Google" id="ProtNLM"/>
    </source>
</evidence>
<keyword evidence="2" id="KW-1185">Reference proteome</keyword>
<dbReference type="OrthoDB" id="384026at2157"/>
<dbReference type="STRING" id="693661.Arcve_0441"/>
<dbReference type="KEGG" id="ave:Arcve_0441"/>
<organism evidence="1 2">
    <name type="scientific">Archaeoglobus veneficus (strain DSM 11195 / SNP6)</name>
    <dbReference type="NCBI Taxonomy" id="693661"/>
    <lineage>
        <taxon>Archaea</taxon>
        <taxon>Methanobacteriati</taxon>
        <taxon>Methanobacteriota</taxon>
        <taxon>Archaeoglobi</taxon>
        <taxon>Archaeoglobales</taxon>
        <taxon>Archaeoglobaceae</taxon>
        <taxon>Archaeoglobus</taxon>
    </lineage>
</organism>
<dbReference type="AlphaFoldDB" id="F2KPW6"/>
<accession>F2KPW6</accession>
<dbReference type="eggNOG" id="arCOG02990">
    <property type="taxonomic scope" value="Archaea"/>
</dbReference>
<evidence type="ECO:0000313" key="1">
    <source>
        <dbReference type="EMBL" id="AEA46473.1"/>
    </source>
</evidence>
<dbReference type="InterPro" id="IPR015001">
    <property type="entry name" value="DUF1850"/>
</dbReference>
<reference evidence="1 2" key="1">
    <citation type="submission" date="2011-03" db="EMBL/GenBank/DDBJ databases">
        <title>The complete genome of Archaeoglobus veneficus SNP6.</title>
        <authorList>
            <consortium name="US DOE Joint Genome Institute (JGI-PGF)"/>
            <person name="Lucas S."/>
            <person name="Copeland A."/>
            <person name="Lapidus A."/>
            <person name="Bruce D."/>
            <person name="Goodwin L."/>
            <person name="Pitluck S."/>
            <person name="Kyrpides N."/>
            <person name="Mavromatis K."/>
            <person name="Pagani I."/>
            <person name="Ivanova N."/>
            <person name="Mikhailova N."/>
            <person name="Lu M."/>
            <person name="Detter J.C."/>
            <person name="Tapia R."/>
            <person name="Han C."/>
            <person name="Land M."/>
            <person name="Hauser L."/>
            <person name="Markowitz V."/>
            <person name="Cheng J.-F."/>
            <person name="Hugenholtz P."/>
            <person name="Woyke T."/>
            <person name="Wu D."/>
            <person name="Spring S."/>
            <person name="Brambilla E."/>
            <person name="Klenk H.-P."/>
            <person name="Eisen J.A."/>
        </authorList>
    </citation>
    <scope>NUCLEOTIDE SEQUENCE [LARGE SCALE GENOMIC DNA]</scope>
    <source>
        <strain>SNP6</strain>
    </source>
</reference>
<proteinExistence type="predicted"/>
<gene>
    <name evidence="1" type="ordered locus">Arcve_0441</name>
</gene>
<dbReference type="EMBL" id="CP002588">
    <property type="protein sequence ID" value="AEA46473.1"/>
    <property type="molecule type" value="Genomic_DNA"/>
</dbReference>
<dbReference type="GeneID" id="10393536"/>
<sequence>MKDKAITVLSALLIVILLSSAIPVKVLMVEGKNTTVIAVKDGDEVKISFIHSVELCPWVEIYVIEGNNLTLVKTLTQSAGWGLPSTENNFSFQEIDGQKWMVYEIHRTFSSLKISTSPINNYTISVNGKVLKFSNGFITVSIKNIPCGEFLIREVLGWT</sequence>
<dbReference type="Pfam" id="PF08905">
    <property type="entry name" value="DUF1850"/>
    <property type="match status" value="1"/>
</dbReference>
<evidence type="ECO:0000313" key="2">
    <source>
        <dbReference type="Proteomes" id="UP000008136"/>
    </source>
</evidence>
<dbReference type="RefSeq" id="WP_013683147.1">
    <property type="nucleotide sequence ID" value="NC_015320.1"/>
</dbReference>
<dbReference type="HOGENOM" id="CLU_135429_0_0_2"/>
<name>F2KPW6_ARCVS</name>